<dbReference type="InterPro" id="IPR027417">
    <property type="entry name" value="P-loop_NTPase"/>
</dbReference>
<dbReference type="AlphaFoldDB" id="A0A4R5AQZ9"/>
<dbReference type="Pfam" id="PF12796">
    <property type="entry name" value="Ank_2"/>
    <property type="match status" value="1"/>
</dbReference>
<dbReference type="GO" id="GO:0016020">
    <property type="term" value="C:membrane"/>
    <property type="evidence" value="ECO:0007669"/>
    <property type="project" value="UniProtKB-SubCell"/>
</dbReference>
<organism evidence="8 9">
    <name type="scientific">Flavobacterium caseinilyticum</name>
    <dbReference type="NCBI Taxonomy" id="2541732"/>
    <lineage>
        <taxon>Bacteria</taxon>
        <taxon>Pseudomonadati</taxon>
        <taxon>Bacteroidota</taxon>
        <taxon>Flavobacteriia</taxon>
        <taxon>Flavobacteriales</taxon>
        <taxon>Flavobacteriaceae</taxon>
        <taxon>Flavobacterium</taxon>
    </lineage>
</organism>
<keyword evidence="9" id="KW-1185">Reference proteome</keyword>
<comment type="subcellular location">
    <subcellularLocation>
        <location evidence="1">Membrane</location>
    </subcellularLocation>
</comment>
<proteinExistence type="predicted"/>
<feature type="repeat" description="ANK" evidence="6">
    <location>
        <begin position="492"/>
        <end position="524"/>
    </location>
</feature>
<evidence type="ECO:0000259" key="7">
    <source>
        <dbReference type="Pfam" id="PF00350"/>
    </source>
</evidence>
<gene>
    <name evidence="8" type="ORF">E0F89_14050</name>
</gene>
<dbReference type="Proteomes" id="UP000295278">
    <property type="component" value="Unassembled WGS sequence"/>
</dbReference>
<dbReference type="PROSITE" id="PS50297">
    <property type="entry name" value="ANK_REP_REGION"/>
    <property type="match status" value="1"/>
</dbReference>
<dbReference type="EMBL" id="SMFM01000008">
    <property type="protein sequence ID" value="TDD74625.1"/>
    <property type="molecule type" value="Genomic_DNA"/>
</dbReference>
<evidence type="ECO:0000256" key="3">
    <source>
        <dbReference type="ARBA" id="ARBA00022801"/>
    </source>
</evidence>
<dbReference type="PROSITE" id="PS50088">
    <property type="entry name" value="ANK_REPEAT"/>
    <property type="match status" value="1"/>
</dbReference>
<keyword evidence="5" id="KW-0472">Membrane</keyword>
<evidence type="ECO:0000313" key="9">
    <source>
        <dbReference type="Proteomes" id="UP000295278"/>
    </source>
</evidence>
<dbReference type="InterPro" id="IPR002110">
    <property type="entry name" value="Ankyrin_rpt"/>
</dbReference>
<dbReference type="Gene3D" id="3.40.50.300">
    <property type="entry name" value="P-loop containing nucleotide triphosphate hydrolases"/>
    <property type="match status" value="1"/>
</dbReference>
<reference evidence="8 9" key="1">
    <citation type="submission" date="2019-03" db="EMBL/GenBank/DDBJ databases">
        <title>Flavobacterium AT-3-2 sp. nov., isolated from arctic soil.</title>
        <authorList>
            <person name="Chaudhary D.K."/>
        </authorList>
    </citation>
    <scope>NUCLEOTIDE SEQUENCE [LARGE SCALE GENOMIC DNA]</scope>
    <source>
        <strain evidence="8 9">AT-3-2</strain>
    </source>
</reference>
<evidence type="ECO:0000256" key="5">
    <source>
        <dbReference type="ARBA" id="ARBA00023136"/>
    </source>
</evidence>
<keyword evidence="3" id="KW-0378">Hydrolase</keyword>
<dbReference type="InterPro" id="IPR045063">
    <property type="entry name" value="Dynamin_N"/>
</dbReference>
<comment type="caution">
    <text evidence="8">The sequence shown here is derived from an EMBL/GenBank/DDBJ whole genome shotgun (WGS) entry which is preliminary data.</text>
</comment>
<keyword evidence="6" id="KW-0040">ANK repeat</keyword>
<dbReference type="GO" id="GO:0003924">
    <property type="term" value="F:GTPase activity"/>
    <property type="evidence" value="ECO:0007669"/>
    <property type="project" value="InterPro"/>
</dbReference>
<dbReference type="GO" id="GO:0005525">
    <property type="term" value="F:GTP binding"/>
    <property type="evidence" value="ECO:0007669"/>
    <property type="project" value="UniProtKB-KW"/>
</dbReference>
<name>A0A4R5AQZ9_9FLAO</name>
<keyword evidence="4" id="KW-0342">GTP-binding</keyword>
<dbReference type="SUPFAM" id="SSF48403">
    <property type="entry name" value="Ankyrin repeat"/>
    <property type="match status" value="1"/>
</dbReference>
<accession>A0A4R5AQZ9</accession>
<dbReference type="RefSeq" id="WP_131910411.1">
    <property type="nucleotide sequence ID" value="NZ_SMFM01000008.1"/>
</dbReference>
<dbReference type="OrthoDB" id="671583at2"/>
<dbReference type="PANTHER" id="PTHR10465:SF0">
    <property type="entry name" value="SARCALUMENIN"/>
    <property type="match status" value="1"/>
</dbReference>
<dbReference type="PANTHER" id="PTHR10465">
    <property type="entry name" value="TRANSMEMBRANE GTPASE FZO1"/>
    <property type="match status" value="1"/>
</dbReference>
<sequence length="550" mass="62502">MAIFKRKKDSESIPSGPSFIKIENIYLESTTKALELIGQLNGGTRIKGVDAEFTEIDSYFTKKNKEQEAGSIRQILTDNGFGEYIQDIQNSINDVKLELSSNVDDEFATIAVAGAFSAGKSSFLNSILFGDAEKEILPSGQKPTSVVPTYLYCGKVSELSIQAENNSENMVAIDKNVLAAIGHDFETRHKIQLSSFLKRLYLNVPTVSALADIAFIDTPGYDKAEKTDQRSTQTDRETAEAELKRGDALFWLIDIERGSLTRDDKEFITKFDKKKPKVIIINKADKKDLVSIREVVHRVAKDLKTDDDNTIIDVIAYSSHKKQVLYSYRKKYMDTIYGEIKQFAKKSNAESQCVEYLEKMLDFIIISYINPKIKLHDTEIQTINRLLNQSIKDGSPKDEQEYFRNRKNVLLAEGDYLFNDKKIAEKEFSNLIDDLKTKVRNIRRNKSTQSRVDVKSSVSAGNVFIAIKTANHDNFLNCFAHDNGVDQYEKFDNYTPLTAAIYEGNLEMVRFFDNQGADFTTPDDHNRNAMESAKHFGYRNIISFLEEKGY</sequence>
<evidence type="ECO:0000256" key="2">
    <source>
        <dbReference type="ARBA" id="ARBA00022741"/>
    </source>
</evidence>
<dbReference type="InterPro" id="IPR027094">
    <property type="entry name" value="Mitofusin_fam"/>
</dbReference>
<evidence type="ECO:0000256" key="4">
    <source>
        <dbReference type="ARBA" id="ARBA00023134"/>
    </source>
</evidence>
<keyword evidence="2" id="KW-0547">Nucleotide-binding</keyword>
<protein>
    <recommendedName>
        <fullName evidence="7">Dynamin N-terminal domain-containing protein</fullName>
    </recommendedName>
</protein>
<evidence type="ECO:0000313" key="8">
    <source>
        <dbReference type="EMBL" id="TDD74625.1"/>
    </source>
</evidence>
<feature type="domain" description="Dynamin N-terminal" evidence="7">
    <location>
        <begin position="110"/>
        <end position="284"/>
    </location>
</feature>
<dbReference type="InterPro" id="IPR036770">
    <property type="entry name" value="Ankyrin_rpt-contain_sf"/>
</dbReference>
<evidence type="ECO:0000256" key="1">
    <source>
        <dbReference type="ARBA" id="ARBA00004370"/>
    </source>
</evidence>
<dbReference type="Pfam" id="PF00350">
    <property type="entry name" value="Dynamin_N"/>
    <property type="match status" value="1"/>
</dbReference>
<dbReference type="SUPFAM" id="SSF52540">
    <property type="entry name" value="P-loop containing nucleoside triphosphate hydrolases"/>
    <property type="match status" value="1"/>
</dbReference>
<dbReference type="Gene3D" id="1.25.40.20">
    <property type="entry name" value="Ankyrin repeat-containing domain"/>
    <property type="match status" value="1"/>
</dbReference>
<evidence type="ECO:0000256" key="6">
    <source>
        <dbReference type="PROSITE-ProRule" id="PRU00023"/>
    </source>
</evidence>